<evidence type="ECO:0000313" key="2">
    <source>
        <dbReference type="Proteomes" id="UP000789920"/>
    </source>
</evidence>
<dbReference type="EMBL" id="CAJVQC010032546">
    <property type="protein sequence ID" value="CAG8751419.1"/>
    <property type="molecule type" value="Genomic_DNA"/>
</dbReference>
<accession>A0ACA9QGQ1</accession>
<protein>
    <submittedName>
        <fullName evidence="1">24885_t:CDS:1</fullName>
    </submittedName>
</protein>
<evidence type="ECO:0000313" key="1">
    <source>
        <dbReference type="EMBL" id="CAG8751419.1"/>
    </source>
</evidence>
<feature type="non-terminal residue" evidence="1">
    <location>
        <position position="180"/>
    </location>
</feature>
<comment type="caution">
    <text evidence="1">The sequence shown here is derived from an EMBL/GenBank/DDBJ whole genome shotgun (WGS) entry which is preliminary data.</text>
</comment>
<name>A0ACA9QGQ1_9GLOM</name>
<sequence length="180" mass="19733">MLPAQMVQMMENSYNNDSVPEIRFPTRYSTYAHTAYTTSTRTSMTSMARSDASYVSEIPDIKLSINEPKYDLPDGISLAWKNVAYKIINPKTKKKQNILTGCTGIVQPGEIMAIMGPSGAGKSTLLDVLAGRKDPKMVSGQILLNGAPGDIKYVSQYVMQDDALMGVLTVRENIQFAADL</sequence>
<gene>
    <name evidence="1" type="ORF">RPERSI_LOCUS14222</name>
</gene>
<dbReference type="Proteomes" id="UP000789920">
    <property type="component" value="Unassembled WGS sequence"/>
</dbReference>
<keyword evidence="2" id="KW-1185">Reference proteome</keyword>
<organism evidence="1 2">
    <name type="scientific">Racocetra persica</name>
    <dbReference type="NCBI Taxonomy" id="160502"/>
    <lineage>
        <taxon>Eukaryota</taxon>
        <taxon>Fungi</taxon>
        <taxon>Fungi incertae sedis</taxon>
        <taxon>Mucoromycota</taxon>
        <taxon>Glomeromycotina</taxon>
        <taxon>Glomeromycetes</taxon>
        <taxon>Diversisporales</taxon>
        <taxon>Gigasporaceae</taxon>
        <taxon>Racocetra</taxon>
    </lineage>
</organism>
<reference evidence="1" key="1">
    <citation type="submission" date="2021-06" db="EMBL/GenBank/DDBJ databases">
        <authorList>
            <person name="Kallberg Y."/>
            <person name="Tangrot J."/>
            <person name="Rosling A."/>
        </authorList>
    </citation>
    <scope>NUCLEOTIDE SEQUENCE</scope>
    <source>
        <strain evidence="1">MA461A</strain>
    </source>
</reference>
<proteinExistence type="predicted"/>